<dbReference type="AlphaFoldDB" id="A0A930N4K7"/>
<evidence type="ECO:0000313" key="5">
    <source>
        <dbReference type="Proteomes" id="UP000757461"/>
    </source>
</evidence>
<protein>
    <submittedName>
        <fullName evidence="4">Glycoside hydrolase family 16</fullName>
    </submittedName>
</protein>
<dbReference type="Proteomes" id="UP000757461">
    <property type="component" value="Unassembled WGS sequence"/>
</dbReference>
<proteinExistence type="inferred from homology"/>
<feature type="signal peptide" evidence="2">
    <location>
        <begin position="1"/>
        <end position="20"/>
    </location>
</feature>
<dbReference type="PROSITE" id="PS51762">
    <property type="entry name" value="GH16_2"/>
    <property type="match status" value="1"/>
</dbReference>
<feature type="domain" description="GH16" evidence="3">
    <location>
        <begin position="64"/>
        <end position="382"/>
    </location>
</feature>
<name>A0A930N4K7_9BACT</name>
<dbReference type="EMBL" id="JABZSQ010000065">
    <property type="protein sequence ID" value="MBF1414871.1"/>
    <property type="molecule type" value="Genomic_DNA"/>
</dbReference>
<feature type="chain" id="PRO_5036978363" evidence="2">
    <location>
        <begin position="21"/>
        <end position="671"/>
    </location>
</feature>
<keyword evidence="2" id="KW-0732">Signal</keyword>
<gene>
    <name evidence="4" type="ORF">HXN33_04725</name>
</gene>
<comment type="similarity">
    <text evidence="1">Belongs to the glycosyl hydrolase 16 family.</text>
</comment>
<evidence type="ECO:0000256" key="1">
    <source>
        <dbReference type="ARBA" id="ARBA00006865"/>
    </source>
</evidence>
<dbReference type="InterPro" id="IPR013320">
    <property type="entry name" value="ConA-like_dom_sf"/>
</dbReference>
<dbReference type="GO" id="GO:0005975">
    <property type="term" value="P:carbohydrate metabolic process"/>
    <property type="evidence" value="ECO:0007669"/>
    <property type="project" value="InterPro"/>
</dbReference>
<dbReference type="Gene3D" id="2.60.120.200">
    <property type="match status" value="1"/>
</dbReference>
<keyword evidence="4" id="KW-0378">Hydrolase</keyword>
<organism evidence="4 5">
    <name type="scientific">Prevotella histicola</name>
    <dbReference type="NCBI Taxonomy" id="470565"/>
    <lineage>
        <taxon>Bacteria</taxon>
        <taxon>Pseudomonadati</taxon>
        <taxon>Bacteroidota</taxon>
        <taxon>Bacteroidia</taxon>
        <taxon>Bacteroidales</taxon>
        <taxon>Prevotellaceae</taxon>
        <taxon>Prevotella</taxon>
    </lineage>
</organism>
<reference evidence="4" key="1">
    <citation type="submission" date="2020-04" db="EMBL/GenBank/DDBJ databases">
        <title>Deep metagenomics examines the oral microbiome during advanced dental caries in children, revealing novel taxa and co-occurrences with host molecules.</title>
        <authorList>
            <person name="Baker J.L."/>
            <person name="Morton J.T."/>
            <person name="Dinis M."/>
            <person name="Alvarez R."/>
            <person name="Tran N.C."/>
            <person name="Knight R."/>
            <person name="Edlund A."/>
        </authorList>
    </citation>
    <scope>NUCLEOTIDE SEQUENCE</scope>
    <source>
        <strain evidence="4">JCVI_25_bin.9</strain>
    </source>
</reference>
<dbReference type="SUPFAM" id="SSF49899">
    <property type="entry name" value="Concanavalin A-like lectins/glucanases"/>
    <property type="match status" value="1"/>
</dbReference>
<evidence type="ECO:0000256" key="2">
    <source>
        <dbReference type="SAM" id="SignalP"/>
    </source>
</evidence>
<dbReference type="InterPro" id="IPR000757">
    <property type="entry name" value="Beta-glucanase-like"/>
</dbReference>
<evidence type="ECO:0000313" key="4">
    <source>
        <dbReference type="EMBL" id="MBF1414871.1"/>
    </source>
</evidence>
<accession>A0A930N4K7</accession>
<dbReference type="GO" id="GO:0004553">
    <property type="term" value="F:hydrolase activity, hydrolyzing O-glycosyl compounds"/>
    <property type="evidence" value="ECO:0007669"/>
    <property type="project" value="InterPro"/>
</dbReference>
<evidence type="ECO:0000259" key="3">
    <source>
        <dbReference type="PROSITE" id="PS51762"/>
    </source>
</evidence>
<sequence length="671" mass="76067">MKKIAIILCGLGLGLLNLSAQETKETVPPLSGWKYYGGDEFNGTAINRKLWGIYGDKTRDYFFDVYGNNKNQGMAQTYRDDMIKVQDGLAIVRATRSKIFTGLRSDYTEKMRFPPKPGHGYTDHGWWSGFLSSKDAQTGNKDEQNKEIGCYYPLYSRIEIKAKIPFRIGTWMALWLRHYTGASTFEIDLQEFFVNDDPKVDRYDKYEKHRYYNANKNFLHQSVHGIDYQSATDDNPIPNKHNNNAYADRVKEIKFDPSEDFHVYGAQIDPLPTDSGRHLAVTFLLDGRVRSVFLTSTDIVSNPKSSHKYRYNALLRPEFMPHGIDHVWDVAITGGIGGTPGDNNSGILYPERDPQYHNDINKTPKDYIMDIDWLRVYKRANELLWVGAVPQGWDWETTTAKINLSKEVPVNRLAKLQVGDKLILDIDTLPAKDLTVPPCTDPNMGPVCDRDAGPSSIDICNKSGKSIVTLKPEVARNDAQVTFYITDEDMLNALKADGCSIIGQNIRLFSLVREKKDDGIWSGFKQIDDNNKVVIPKTMFDGVTEKQVLEVTVRDVKRDAKIVLPQWNEADRTIPLVASNDEKQYYVALDKNTVKMLKDNGLYFTGAGFYLRSIKLKNKKDLPLGIKNITSHKKENESVYTMSGVKVKETNDNSKLAPGIYVTNGAKFVVK</sequence>
<comment type="caution">
    <text evidence="4">The sequence shown here is derived from an EMBL/GenBank/DDBJ whole genome shotgun (WGS) entry which is preliminary data.</text>
</comment>